<reference evidence="3 4" key="1">
    <citation type="submission" date="2020-03" db="EMBL/GenBank/DDBJ databases">
        <title>Genomic Encyclopedia of Type Strains, Phase IV (KMG-IV): sequencing the most valuable type-strain genomes for metagenomic binning, comparative biology and taxonomic classification.</title>
        <authorList>
            <person name="Goeker M."/>
        </authorList>
    </citation>
    <scope>NUCLEOTIDE SEQUENCE [LARGE SCALE GENOMIC DNA]</scope>
    <source>
        <strain evidence="3 4">DSM 29762</strain>
    </source>
</reference>
<feature type="signal peptide" evidence="2">
    <location>
        <begin position="1"/>
        <end position="20"/>
    </location>
</feature>
<dbReference type="SUPFAM" id="SSF56935">
    <property type="entry name" value="Porins"/>
    <property type="match status" value="1"/>
</dbReference>
<comment type="subcellular location">
    <subcellularLocation>
        <location evidence="1">Cell outer membrane</location>
        <topology evidence="1">Multi-pass membrane protein</topology>
    </subcellularLocation>
</comment>
<organism evidence="3 4">
    <name type="scientific">Saonia flava</name>
    <dbReference type="NCBI Taxonomy" id="523696"/>
    <lineage>
        <taxon>Bacteria</taxon>
        <taxon>Pseudomonadati</taxon>
        <taxon>Bacteroidota</taxon>
        <taxon>Flavobacteriia</taxon>
        <taxon>Flavobacteriales</taxon>
        <taxon>Flavobacteriaceae</taxon>
        <taxon>Saonia</taxon>
    </lineage>
</organism>
<evidence type="ECO:0000256" key="2">
    <source>
        <dbReference type="SAM" id="SignalP"/>
    </source>
</evidence>
<evidence type="ECO:0000256" key="1">
    <source>
        <dbReference type="PROSITE-ProRule" id="PRU01360"/>
    </source>
</evidence>
<dbReference type="Proteomes" id="UP000590442">
    <property type="component" value="Unassembled WGS sequence"/>
</dbReference>
<keyword evidence="1" id="KW-0998">Cell outer membrane</keyword>
<keyword evidence="4" id="KW-1185">Reference proteome</keyword>
<keyword evidence="1" id="KW-0813">Transport</keyword>
<keyword evidence="1" id="KW-0812">Transmembrane</keyword>
<dbReference type="Gene3D" id="2.170.130.10">
    <property type="entry name" value="TonB-dependent receptor, plug domain"/>
    <property type="match status" value="2"/>
</dbReference>
<feature type="chain" id="PRO_5032650133" evidence="2">
    <location>
        <begin position="21"/>
        <end position="167"/>
    </location>
</feature>
<comment type="similarity">
    <text evidence="1">Belongs to the TonB-dependent receptor family.</text>
</comment>
<protein>
    <submittedName>
        <fullName evidence="3">Uncharacterized protein</fullName>
    </submittedName>
</protein>
<gene>
    <name evidence="3" type="ORF">GGR42_002820</name>
</gene>
<comment type="caution">
    <text evidence="3">The sequence shown here is derived from an EMBL/GenBank/DDBJ whole genome shotgun (WGS) entry which is preliminary data.</text>
</comment>
<name>A0A846R6D1_9FLAO</name>
<dbReference type="PROSITE" id="PS52016">
    <property type="entry name" value="TONB_DEPENDENT_REC_3"/>
    <property type="match status" value="1"/>
</dbReference>
<dbReference type="RefSeq" id="WP_167965248.1">
    <property type="nucleotide sequence ID" value="NZ_JAATJJ010000002.1"/>
</dbReference>
<dbReference type="GO" id="GO:0009279">
    <property type="term" value="C:cell outer membrane"/>
    <property type="evidence" value="ECO:0007669"/>
    <property type="project" value="UniProtKB-SubCell"/>
</dbReference>
<dbReference type="InterPro" id="IPR037066">
    <property type="entry name" value="Plug_dom_sf"/>
</dbReference>
<keyword evidence="2" id="KW-0732">Signal</keyword>
<proteinExistence type="inferred from homology"/>
<accession>A0A846R6D1</accession>
<keyword evidence="1" id="KW-1134">Transmembrane beta strand</keyword>
<evidence type="ECO:0000313" key="3">
    <source>
        <dbReference type="EMBL" id="NJB72329.1"/>
    </source>
</evidence>
<dbReference type="InterPro" id="IPR039426">
    <property type="entry name" value="TonB-dep_rcpt-like"/>
</dbReference>
<sequence length="167" mass="18616">MKKLILTASAVLLSISLIQAQDKKEKDQVKEFIHLEVKDGAQPDIYVDGKKFDFPMELLDADKIESVNVLKGDKAIKEYNAKNGVVLVTTKMSGNKIDKVDYNKVKDTIDKYPMVIIDGEESNQAMLEKLSPDDIESINVVKGEQAMKKYKAANGVVIVKTKKGKKN</sequence>
<dbReference type="EMBL" id="JAATJJ010000002">
    <property type="protein sequence ID" value="NJB72329.1"/>
    <property type="molecule type" value="Genomic_DNA"/>
</dbReference>
<evidence type="ECO:0000313" key="4">
    <source>
        <dbReference type="Proteomes" id="UP000590442"/>
    </source>
</evidence>
<keyword evidence="1" id="KW-0472">Membrane</keyword>
<dbReference type="AlphaFoldDB" id="A0A846R6D1"/>